<name>A0A6P6AWA9_DURZI</name>
<feature type="compositionally biased region" description="Polar residues" evidence="1">
    <location>
        <begin position="19"/>
        <end position="34"/>
    </location>
</feature>
<evidence type="ECO:0000256" key="1">
    <source>
        <dbReference type="SAM" id="MobiDB-lite"/>
    </source>
</evidence>
<dbReference type="Proteomes" id="UP000515121">
    <property type="component" value="Unplaced"/>
</dbReference>
<dbReference type="InterPro" id="IPR040305">
    <property type="entry name" value="At1g75730-like"/>
</dbReference>
<proteinExistence type="predicted"/>
<dbReference type="RefSeq" id="XP_022769164.1">
    <property type="nucleotide sequence ID" value="XM_022913429.1"/>
</dbReference>
<evidence type="ECO:0000313" key="4">
    <source>
        <dbReference type="RefSeq" id="XP_022769165.1"/>
    </source>
</evidence>
<feature type="region of interest" description="Disordered" evidence="1">
    <location>
        <begin position="240"/>
        <end position="297"/>
    </location>
</feature>
<dbReference type="OrthoDB" id="778649at2759"/>
<feature type="region of interest" description="Disordered" evidence="1">
    <location>
        <begin position="1"/>
        <end position="34"/>
    </location>
</feature>
<dbReference type="KEGG" id="dzi:111312805"/>
<feature type="region of interest" description="Disordered" evidence="1">
    <location>
        <begin position="313"/>
        <end position="355"/>
    </location>
</feature>
<keyword evidence="2" id="KW-1185">Reference proteome</keyword>
<gene>
    <name evidence="3 4" type="primary">LOC111312805</name>
</gene>
<accession>A0A6P6AWA9</accession>
<evidence type="ECO:0000313" key="3">
    <source>
        <dbReference type="RefSeq" id="XP_022769164.1"/>
    </source>
</evidence>
<dbReference type="GeneID" id="111312805"/>
<dbReference type="RefSeq" id="XP_022769165.1">
    <property type="nucleotide sequence ID" value="XM_022913430.1"/>
</dbReference>
<protein>
    <submittedName>
        <fullName evidence="3 4">Uncharacterized protein LOC111312805 isoform X1</fullName>
    </submittedName>
</protein>
<sequence length="810" mass="88864">MDMISTEMDKSRDVRRVTSRFSRQQINNTSNKQQQSRPNLIFEFKWLCSSIDFECCDGGVGGDFVCLEKPKKEKIRRLSSVNGNRGSPTPCPYSNQRCETEMGSCCCCDLSPDNSESQCPSQSHHSSSLITSSTTKRFKIPKKFFDDCNVVDHASVPRKLRSAMKKRGCESISPPLPDSKKLNHTLGGGESHKKDGVKKPKLNLKQGESDWSRKGTVSGPITKDEEEVVETLYALAGMFPEGDSMDKNKLSGESMEVKSSAPLETSESPVTTREVKKEDTNSVCHPQAAETGPSATIEESSNEVAELISLNGPATQYQPGLPCSKKSRKEPDSTISQIRPNTTIPSLAKSESDAEKSSCIHGNFHVLSEPSLETGLKQPKQQVTNLFERKPEMAFGVTTVERQMAQQHMIEEPRKNGLALWPGLSSSVPLVAGRSPGGSSPSSATKIPAWLDAAMYGPRTCSLESGSSTEKVLEPNMDRKSMKRCATHVYISCLIRNLQMQDSKDSTLQQPFQLKPHLGLKQTALLYPNNCSNLRNGINGTMPSIRSGHSTTDRSSYEARSGILEKKLLHQEQPQVASASGMHTSERQSFDFLSLSAGCIGMEANNSPKIAGNAIESLQQLQVPYLHSLPQHQSLLPFSILSSRFTSSAYTDQLSAGKAAQQVQLHLPQYLSNPYCGPPYTSQSGVAKPQQQQQQQQRFWAAHLAAQYRPGGTSAVFTQFPSWPNGKPESSTLMPCAQTAIPPHSTLDAVGPKYNTVPQYQQPKVAISSSLPPARFKRPDHHIPYLLEEGSDGFRAAGPSPLQLLCNERF</sequence>
<dbReference type="AlphaFoldDB" id="A0A6P6AWA9"/>
<organism evidence="2 3">
    <name type="scientific">Durio zibethinus</name>
    <name type="common">Durian</name>
    <dbReference type="NCBI Taxonomy" id="66656"/>
    <lineage>
        <taxon>Eukaryota</taxon>
        <taxon>Viridiplantae</taxon>
        <taxon>Streptophyta</taxon>
        <taxon>Embryophyta</taxon>
        <taxon>Tracheophyta</taxon>
        <taxon>Spermatophyta</taxon>
        <taxon>Magnoliopsida</taxon>
        <taxon>eudicotyledons</taxon>
        <taxon>Gunneridae</taxon>
        <taxon>Pentapetalae</taxon>
        <taxon>rosids</taxon>
        <taxon>malvids</taxon>
        <taxon>Malvales</taxon>
        <taxon>Malvaceae</taxon>
        <taxon>Helicteroideae</taxon>
        <taxon>Durio</taxon>
    </lineage>
</organism>
<dbReference type="PANTHER" id="PTHR34792:SF1">
    <property type="entry name" value="OS02G0121500 PROTEIN"/>
    <property type="match status" value="1"/>
</dbReference>
<feature type="compositionally biased region" description="Polar residues" evidence="1">
    <location>
        <begin position="333"/>
        <end position="345"/>
    </location>
</feature>
<dbReference type="PANTHER" id="PTHR34792">
    <property type="entry name" value="OS02G0121500 PROTEIN"/>
    <property type="match status" value="1"/>
</dbReference>
<feature type="region of interest" description="Disordered" evidence="1">
    <location>
        <begin position="165"/>
        <end position="219"/>
    </location>
</feature>
<feature type="compositionally biased region" description="Polar residues" evidence="1">
    <location>
        <begin position="262"/>
        <end position="271"/>
    </location>
</feature>
<reference evidence="3 4" key="1">
    <citation type="submission" date="2025-04" db="UniProtKB">
        <authorList>
            <consortium name="RefSeq"/>
        </authorList>
    </citation>
    <scope>IDENTIFICATION</scope>
    <source>
        <tissue evidence="3 4">Fruit stalk</tissue>
    </source>
</reference>
<feature type="compositionally biased region" description="Basic and acidic residues" evidence="1">
    <location>
        <begin position="7"/>
        <end position="16"/>
    </location>
</feature>
<evidence type="ECO:0000313" key="2">
    <source>
        <dbReference type="Proteomes" id="UP000515121"/>
    </source>
</evidence>